<feature type="binding site" description="covalent" evidence="16">
    <location>
        <position position="338"/>
    </location>
    <ligand>
        <name>heme</name>
        <dbReference type="ChEBI" id="CHEBI:30413"/>
        <label>5</label>
    </ligand>
</feature>
<feature type="binding site" description="axial binding residue" evidence="17">
    <location>
        <position position="83"/>
    </location>
    <ligand>
        <name>heme</name>
        <dbReference type="ChEBI" id="CHEBI:30413"/>
        <label>2</label>
    </ligand>
    <ligandPart>
        <name>Fe</name>
        <dbReference type="ChEBI" id="CHEBI:18248"/>
    </ligandPart>
</feature>
<evidence type="ECO:0000313" key="20">
    <source>
        <dbReference type="EMBL" id="PNQ98323.1"/>
    </source>
</evidence>
<dbReference type="Pfam" id="PF03264">
    <property type="entry name" value="Cytochrom_NNT"/>
    <property type="match status" value="1"/>
</dbReference>
<feature type="binding site" description="axial binding residue" evidence="17">
    <location>
        <position position="53"/>
    </location>
    <ligand>
        <name>heme</name>
        <dbReference type="ChEBI" id="CHEBI:30413"/>
        <label>1</label>
    </ligand>
    <ligandPart>
        <name>Fe</name>
        <dbReference type="ChEBI" id="CHEBI:18248"/>
    </ligandPart>
</feature>
<dbReference type="InterPro" id="IPR051174">
    <property type="entry name" value="Cytochrome_c-type_ET"/>
</dbReference>
<evidence type="ECO:0000256" key="14">
    <source>
        <dbReference type="ARBA" id="ARBA00055242"/>
    </source>
</evidence>
<keyword evidence="10 15" id="KW-0249">Electron transport</keyword>
<evidence type="ECO:0000256" key="17">
    <source>
        <dbReference type="PIRSR" id="PIRSR000014-2"/>
    </source>
</evidence>
<feature type="binding site" description="covalent" evidence="16">
    <location>
        <position position="142"/>
    </location>
    <ligand>
        <name>heme</name>
        <dbReference type="ChEBI" id="CHEBI:30413"/>
        <label>3</label>
    </ligand>
</feature>
<evidence type="ECO:0000256" key="4">
    <source>
        <dbReference type="ARBA" id="ARBA00022448"/>
    </source>
</evidence>
<evidence type="ECO:0000313" key="21">
    <source>
        <dbReference type="Proteomes" id="UP000236268"/>
    </source>
</evidence>
<keyword evidence="5 15" id="KW-1003">Cell membrane</keyword>
<evidence type="ECO:0000256" key="12">
    <source>
        <dbReference type="ARBA" id="ARBA00023004"/>
    </source>
</evidence>
<feature type="binding site" description="axial binding residue" evidence="17">
    <location>
        <position position="175"/>
    </location>
    <ligand>
        <name>heme</name>
        <dbReference type="ChEBI" id="CHEBI:30413"/>
        <label>4</label>
    </ligand>
    <ligandPart>
        <name>Fe</name>
        <dbReference type="ChEBI" id="CHEBI:18248"/>
    </ligandPart>
</feature>
<dbReference type="InterPro" id="IPR036909">
    <property type="entry name" value="Cyt_c-like_dom_sf"/>
</dbReference>
<keyword evidence="8 18" id="KW-0812">Transmembrane</keyword>
<comment type="subcellular location">
    <subcellularLocation>
        <location evidence="1">Cell inner membrane</location>
        <topology evidence="1">Single-pass type II membrane protein</topology>
    </subcellularLocation>
</comment>
<evidence type="ECO:0000256" key="3">
    <source>
        <dbReference type="ARBA" id="ARBA00007395"/>
    </source>
</evidence>
<feature type="binding site" description="axial binding residue" evidence="17">
    <location>
        <position position="339"/>
    </location>
    <ligand>
        <name>heme</name>
        <dbReference type="ChEBI" id="CHEBI:30413"/>
        <label>5</label>
    </ligand>
    <ligandPart>
        <name>Fe</name>
        <dbReference type="ChEBI" id="CHEBI:18248"/>
    </ligandPart>
</feature>
<evidence type="ECO:0000256" key="15">
    <source>
        <dbReference type="PIRNR" id="PIRNR000014"/>
    </source>
</evidence>
<proteinExistence type="inferred from homology"/>
<feature type="binding site" description="covalent" evidence="16">
    <location>
        <position position="335"/>
    </location>
    <ligand>
        <name>heme</name>
        <dbReference type="ChEBI" id="CHEBI:30413"/>
        <label>5</label>
    </ligand>
</feature>
<organism evidence="20 21">
    <name type="scientific">Azospirillum argentinense</name>
    <dbReference type="NCBI Taxonomy" id="2970906"/>
    <lineage>
        <taxon>Bacteria</taxon>
        <taxon>Pseudomonadati</taxon>
        <taxon>Pseudomonadota</taxon>
        <taxon>Alphaproteobacteria</taxon>
        <taxon>Rhodospirillales</taxon>
        <taxon>Azospirillaceae</taxon>
        <taxon>Azospirillum</taxon>
    </lineage>
</organism>
<evidence type="ECO:0000259" key="19">
    <source>
        <dbReference type="Pfam" id="PF03264"/>
    </source>
</evidence>
<dbReference type="InterPro" id="IPR036280">
    <property type="entry name" value="Multihaem_cyt_sf"/>
</dbReference>
<evidence type="ECO:0000256" key="5">
    <source>
        <dbReference type="ARBA" id="ARBA00022475"/>
    </source>
</evidence>
<feature type="binding site" description="covalent" evidence="16">
    <location>
        <position position="82"/>
    </location>
    <ligand>
        <name>heme</name>
        <dbReference type="ChEBI" id="CHEBI:30413"/>
        <label>2</label>
    </ligand>
</feature>
<evidence type="ECO:0000256" key="10">
    <source>
        <dbReference type="ARBA" id="ARBA00022982"/>
    </source>
</evidence>
<feature type="binding site" description="covalent" evidence="16">
    <location>
        <position position="171"/>
    </location>
    <ligand>
        <name>heme</name>
        <dbReference type="ChEBI" id="CHEBI:30413"/>
        <label>4</label>
    </ligand>
</feature>
<feature type="binding site" description="covalent" evidence="16">
    <location>
        <position position="52"/>
    </location>
    <ligand>
        <name>heme</name>
        <dbReference type="ChEBI" id="CHEBI:30413"/>
        <label>1</label>
    </ligand>
</feature>
<accession>A0A2K1G0K6</accession>
<feature type="binding site" description="covalent" evidence="16">
    <location>
        <position position="174"/>
    </location>
    <ligand>
        <name>heme</name>
        <dbReference type="ChEBI" id="CHEBI:30413"/>
        <label>4</label>
    </ligand>
</feature>
<evidence type="ECO:0000256" key="11">
    <source>
        <dbReference type="ARBA" id="ARBA00022989"/>
    </source>
</evidence>
<sequence>MRWGWKTAGGLAGGFGALALAGLVGVVVGVVGWGGFNTAMEATNSMEFCISCHEMRDNVYVEYKTSPHYQNASGVRATCADCHVPRDWTHKVIRKVQASGELYHWLIGSIDSKEKFEAKRHTLARREWDRMRATGSQECRNCHSFGAMDFHKQTPKAASAMEGAEKAGKTCIDCHKGIAHSFPDVTAGHRQLFAGLSDQAKALALKPGDTAYALTSLALYGAPPTPGSAGDGEIAAATPVKVLATEGGALRVEITGWQRGSSTQTLYAQPGKRITTVKLNAAAAGQTAALRSVTDPETEQEWTEVRLTAWTGAGGYVGTLGALWDYGARVYDANCSLCHTLHPPADFDANAWIGKMNAMKRLTRLDEEEGRLLLTYLQSHAKNGAR</sequence>
<feature type="binding site" description="covalent" evidence="16">
    <location>
        <position position="139"/>
    </location>
    <ligand>
        <name>heme</name>
        <dbReference type="ChEBI" id="CHEBI:30413"/>
        <label>3</label>
    </ligand>
</feature>
<feature type="binding site" description="axial binding residue" evidence="17">
    <location>
        <position position="143"/>
    </location>
    <ligand>
        <name>heme</name>
        <dbReference type="ChEBI" id="CHEBI:30413"/>
        <label>3</label>
    </ligand>
    <ligandPart>
        <name>Fe</name>
        <dbReference type="ChEBI" id="CHEBI:18248"/>
    </ligandPart>
</feature>
<evidence type="ECO:0000256" key="7">
    <source>
        <dbReference type="ARBA" id="ARBA00022617"/>
    </source>
</evidence>
<comment type="similarity">
    <text evidence="3">Belongs to the NapC/NirT/NrfH family.</text>
</comment>
<dbReference type="AlphaFoldDB" id="A0A2K1G0K6"/>
<evidence type="ECO:0000256" key="2">
    <source>
        <dbReference type="ARBA" id="ARBA00006417"/>
    </source>
</evidence>
<comment type="similarity">
    <text evidence="2 15">Belongs to the TorC/TorY family.</text>
</comment>
<feature type="transmembrane region" description="Helical" evidence="18">
    <location>
        <begin position="12"/>
        <end position="36"/>
    </location>
</feature>
<dbReference type="SUPFAM" id="SSF46626">
    <property type="entry name" value="Cytochrome c"/>
    <property type="match status" value="1"/>
</dbReference>
<feature type="binding site" description="covalent" evidence="16">
    <location>
        <position position="79"/>
    </location>
    <ligand>
        <name>heme</name>
        <dbReference type="ChEBI" id="CHEBI:30413"/>
        <label>2</label>
    </ligand>
</feature>
<dbReference type="InterPro" id="IPR009154">
    <property type="entry name" value="Membr-bd_4haem_cyt_TorC"/>
</dbReference>
<feature type="binding site" description="covalent" evidence="16">
    <location>
        <position position="49"/>
    </location>
    <ligand>
        <name>heme</name>
        <dbReference type="ChEBI" id="CHEBI:30413"/>
        <label>1</label>
    </ligand>
</feature>
<keyword evidence="4 15" id="KW-0813">Transport</keyword>
<keyword evidence="6 15" id="KW-0997">Cell inner membrane</keyword>
<evidence type="ECO:0000256" key="18">
    <source>
        <dbReference type="SAM" id="Phobius"/>
    </source>
</evidence>
<dbReference type="InterPro" id="IPR038266">
    <property type="entry name" value="NapC/NirT_cytc_sf"/>
</dbReference>
<dbReference type="RefSeq" id="WP_103040106.1">
    <property type="nucleotide sequence ID" value="NZ_POWG01000013.1"/>
</dbReference>
<keyword evidence="13 15" id="KW-0472">Membrane</keyword>
<evidence type="ECO:0000256" key="9">
    <source>
        <dbReference type="ARBA" id="ARBA00022723"/>
    </source>
</evidence>
<dbReference type="GO" id="GO:0005886">
    <property type="term" value="C:plasma membrane"/>
    <property type="evidence" value="ECO:0007669"/>
    <property type="project" value="UniProtKB-SubCell"/>
</dbReference>
<comment type="PTM">
    <text evidence="16">Binds 5 heme groups per subunit.</text>
</comment>
<keyword evidence="11 18" id="KW-1133">Transmembrane helix</keyword>
<evidence type="ECO:0000256" key="8">
    <source>
        <dbReference type="ARBA" id="ARBA00022692"/>
    </source>
</evidence>
<feature type="domain" description="NapC/NirT cytochrome c N-terminal" evidence="19">
    <location>
        <begin position="20"/>
        <end position="184"/>
    </location>
</feature>
<dbReference type="Proteomes" id="UP000236268">
    <property type="component" value="Unassembled WGS sequence"/>
</dbReference>
<dbReference type="GO" id="GO:0005506">
    <property type="term" value="F:iron ion binding"/>
    <property type="evidence" value="ECO:0007669"/>
    <property type="project" value="UniProtKB-UniRule"/>
</dbReference>
<dbReference type="EMBL" id="POWG01000013">
    <property type="protein sequence ID" value="PNQ98323.1"/>
    <property type="molecule type" value="Genomic_DNA"/>
</dbReference>
<dbReference type="GO" id="GO:0009276">
    <property type="term" value="C:Gram-negative-bacterium-type cell wall"/>
    <property type="evidence" value="ECO:0007669"/>
    <property type="project" value="UniProtKB-UniRule"/>
</dbReference>
<gene>
    <name evidence="20" type="ORF">C1S70_14310</name>
</gene>
<evidence type="ECO:0000256" key="1">
    <source>
        <dbReference type="ARBA" id="ARBA00004249"/>
    </source>
</evidence>
<dbReference type="GO" id="GO:0009061">
    <property type="term" value="P:anaerobic respiration"/>
    <property type="evidence" value="ECO:0007669"/>
    <property type="project" value="TreeGrafter"/>
</dbReference>
<name>A0A2K1G0K6_9PROT</name>
<dbReference type="FunFam" id="1.10.3820.10:FF:000001">
    <property type="entry name" value="Cytochrome c-type protein"/>
    <property type="match status" value="1"/>
</dbReference>
<evidence type="ECO:0000256" key="13">
    <source>
        <dbReference type="ARBA" id="ARBA00023136"/>
    </source>
</evidence>
<dbReference type="SUPFAM" id="SSF48695">
    <property type="entry name" value="Multiheme cytochromes"/>
    <property type="match status" value="1"/>
</dbReference>
<dbReference type="InterPro" id="IPR005126">
    <property type="entry name" value="NapC/NirT_cyt_c_N"/>
</dbReference>
<dbReference type="PIRSF" id="PIRSF000014">
    <property type="entry name" value="4_hem_cytch_TorC"/>
    <property type="match status" value="1"/>
</dbReference>
<comment type="caution">
    <text evidence="20">The sequence shown here is derived from an EMBL/GenBank/DDBJ whole genome shotgun (WGS) entry which is preliminary data.</text>
</comment>
<dbReference type="Gene3D" id="1.10.3820.10">
    <property type="entry name" value="Di-heme elbow motif domain"/>
    <property type="match status" value="1"/>
</dbReference>
<dbReference type="PANTHER" id="PTHR30333">
    <property type="entry name" value="CYTOCHROME C-TYPE PROTEIN"/>
    <property type="match status" value="1"/>
</dbReference>
<keyword evidence="12 15" id="KW-0408">Iron</keyword>
<evidence type="ECO:0000256" key="6">
    <source>
        <dbReference type="ARBA" id="ARBA00022519"/>
    </source>
</evidence>
<comment type="function">
    <text evidence="14">Mediates electron flow from quinones to the NapAB complex.</text>
</comment>
<keyword evidence="7 15" id="KW-0349">Heme</keyword>
<dbReference type="PANTHER" id="PTHR30333:SF3">
    <property type="entry name" value="CYTOCHROME C-TYPE PROTEIN TORY"/>
    <property type="match status" value="1"/>
</dbReference>
<reference evidence="20 21" key="1">
    <citation type="submission" date="2018-01" db="EMBL/GenBank/DDBJ databases">
        <title>Whole genome sequence of Azospirillum brasilense REC3 isolated from strawberry roots.</title>
        <authorList>
            <person name="Fontana C.A."/>
            <person name="Salazar S.M."/>
            <person name="Bassi D."/>
            <person name="Puglisi E."/>
            <person name="Lovaisa N.C."/>
            <person name="Toffoli L.M."/>
            <person name="Pedraza R."/>
            <person name="Cocconcelli P.S."/>
        </authorList>
    </citation>
    <scope>NUCLEOTIDE SEQUENCE [LARGE SCALE GENOMIC DNA]</scope>
    <source>
        <strain evidence="20 21">REC3</strain>
    </source>
</reference>
<keyword evidence="9 15" id="KW-0479">Metal-binding</keyword>
<dbReference type="GO" id="GO:0020037">
    <property type="term" value="F:heme binding"/>
    <property type="evidence" value="ECO:0007669"/>
    <property type="project" value="UniProtKB-UniRule"/>
</dbReference>
<evidence type="ECO:0000256" key="16">
    <source>
        <dbReference type="PIRSR" id="PIRSR000014-1"/>
    </source>
</evidence>
<protein>
    <recommendedName>
        <fullName evidence="15">Cytochrome c-type protein</fullName>
    </recommendedName>
</protein>
<dbReference type="GO" id="GO:0009055">
    <property type="term" value="F:electron transfer activity"/>
    <property type="evidence" value="ECO:0007669"/>
    <property type="project" value="UniProtKB-UniRule"/>
</dbReference>